<comment type="caution">
    <text evidence="2">The sequence shown here is derived from an EMBL/GenBank/DDBJ whole genome shotgun (WGS) entry which is preliminary data.</text>
</comment>
<dbReference type="RefSeq" id="WP_010599056.1">
    <property type="nucleotide sequence ID" value="NZ_JAPJUH010000004.1"/>
</dbReference>
<feature type="transmembrane region" description="Helical" evidence="1">
    <location>
        <begin position="7"/>
        <end position="31"/>
    </location>
</feature>
<dbReference type="AlphaFoldDB" id="A0A9X3DES3"/>
<dbReference type="Proteomes" id="UP001142592">
    <property type="component" value="Unassembled WGS sequence"/>
</dbReference>
<organism evidence="2 3">
    <name type="scientific">Pedobacter agri</name>
    <dbReference type="NCBI Taxonomy" id="454586"/>
    <lineage>
        <taxon>Bacteria</taxon>
        <taxon>Pseudomonadati</taxon>
        <taxon>Bacteroidota</taxon>
        <taxon>Sphingobacteriia</taxon>
        <taxon>Sphingobacteriales</taxon>
        <taxon>Sphingobacteriaceae</taxon>
        <taxon>Pedobacter</taxon>
    </lineage>
</organism>
<keyword evidence="1" id="KW-1133">Transmembrane helix</keyword>
<evidence type="ECO:0000313" key="3">
    <source>
        <dbReference type="Proteomes" id="UP001142592"/>
    </source>
</evidence>
<sequence length="132" mass="14974">MAIIRTFGIILILLGGFLAYGMIGSALPMIFGEKTEATIVATKRVANKRFTYVYYPVFKFIYKNKTVEVVDDSGDVMESSVGLKKLVYYDENYGVSRGFTSSFIIFSFMSASFLSFGLISLLSKEKYLRFRR</sequence>
<reference evidence="2" key="1">
    <citation type="submission" date="2022-11" db="EMBL/GenBank/DDBJ databases">
        <authorList>
            <person name="Graham C."/>
            <person name="Newman J.D."/>
        </authorList>
    </citation>
    <scope>NUCLEOTIDE SEQUENCE</scope>
    <source>
        <strain evidence="2">DSM 19486</strain>
    </source>
</reference>
<proteinExistence type="predicted"/>
<protein>
    <submittedName>
        <fullName evidence="2">Uncharacterized protein</fullName>
    </submittedName>
</protein>
<accession>A0A9X3DES3</accession>
<keyword evidence="1" id="KW-0472">Membrane</keyword>
<name>A0A9X3DES3_9SPHI</name>
<dbReference type="EMBL" id="JAPJUH010000004">
    <property type="protein sequence ID" value="MCX3265786.1"/>
    <property type="molecule type" value="Genomic_DNA"/>
</dbReference>
<evidence type="ECO:0000256" key="1">
    <source>
        <dbReference type="SAM" id="Phobius"/>
    </source>
</evidence>
<keyword evidence="1" id="KW-0812">Transmembrane</keyword>
<feature type="transmembrane region" description="Helical" evidence="1">
    <location>
        <begin position="103"/>
        <end position="122"/>
    </location>
</feature>
<evidence type="ECO:0000313" key="2">
    <source>
        <dbReference type="EMBL" id="MCX3265786.1"/>
    </source>
</evidence>
<keyword evidence="3" id="KW-1185">Reference proteome</keyword>
<gene>
    <name evidence="2" type="ORF">OQZ29_13595</name>
</gene>